<evidence type="ECO:0000256" key="1">
    <source>
        <dbReference type="ARBA" id="ARBA00009477"/>
    </source>
</evidence>
<dbReference type="Gene3D" id="2.40.420.20">
    <property type="match status" value="1"/>
</dbReference>
<dbReference type="Gene3D" id="1.10.287.470">
    <property type="entry name" value="Helix hairpin bin"/>
    <property type="match status" value="1"/>
</dbReference>
<dbReference type="Proteomes" id="UP001517376">
    <property type="component" value="Unassembled WGS sequence"/>
</dbReference>
<dbReference type="InterPro" id="IPR058625">
    <property type="entry name" value="MdtA-like_BSH"/>
</dbReference>
<dbReference type="InterPro" id="IPR006143">
    <property type="entry name" value="RND_pump_MFP"/>
</dbReference>
<evidence type="ECO:0000313" key="3">
    <source>
        <dbReference type="EMBL" id="NBE08188.1"/>
    </source>
</evidence>
<organism evidence="3 4">
    <name type="scientific">Paragemmobacter ruber</name>
    <dbReference type="NCBI Taxonomy" id="1985673"/>
    <lineage>
        <taxon>Bacteria</taxon>
        <taxon>Pseudomonadati</taxon>
        <taxon>Pseudomonadota</taxon>
        <taxon>Alphaproteobacteria</taxon>
        <taxon>Rhodobacterales</taxon>
        <taxon>Paracoccaceae</taxon>
        <taxon>Paragemmobacter</taxon>
    </lineage>
</organism>
<evidence type="ECO:0000313" key="4">
    <source>
        <dbReference type="Proteomes" id="UP001517376"/>
    </source>
</evidence>
<protein>
    <submittedName>
        <fullName evidence="3">Efflux RND transporter periplasmic adaptor subunit</fullName>
    </submittedName>
</protein>
<dbReference type="PANTHER" id="PTHR30469:SF18">
    <property type="entry name" value="RESISTANCE-NODULATION-CELL DIVISION (RND) EFFLUX MEMBRANE FUSION PROTEIN-RELATED"/>
    <property type="match status" value="1"/>
</dbReference>
<gene>
    <name evidence="3" type="ORF">GU920_11625</name>
</gene>
<dbReference type="Pfam" id="PF25917">
    <property type="entry name" value="BSH_RND"/>
    <property type="match status" value="1"/>
</dbReference>
<accession>A0ABW9Y6L4</accession>
<keyword evidence="4" id="KW-1185">Reference proteome</keyword>
<dbReference type="Gene3D" id="2.40.50.100">
    <property type="match status" value="1"/>
</dbReference>
<feature type="domain" description="Multidrug resistance protein MdtA-like barrel-sandwich hybrid" evidence="2">
    <location>
        <begin position="74"/>
        <end position="208"/>
    </location>
</feature>
<reference evidence="4" key="1">
    <citation type="submission" date="2020-01" db="EMBL/GenBank/DDBJ databases">
        <title>Sphingomonas sp. strain CSW-10.</title>
        <authorList>
            <person name="Chen W.-M."/>
        </authorList>
    </citation>
    <scope>NUCLEOTIDE SEQUENCE [LARGE SCALE GENOMIC DNA]</scope>
    <source>
        <strain evidence="4">CCP-1</strain>
    </source>
</reference>
<name>A0ABW9Y6L4_9RHOB</name>
<proteinExistence type="inferred from homology"/>
<dbReference type="PANTHER" id="PTHR30469">
    <property type="entry name" value="MULTIDRUG RESISTANCE PROTEIN MDTA"/>
    <property type="match status" value="1"/>
</dbReference>
<sequence>MARNSGRRAVAITAFVILSLGGLGAAGAVLAPRAGQATATAERPAQPVRVTEIAFTPTTRAVTYTGTIRPRHEVAMGFRLSGKIVSRRVEVGDAVTAGTVLATLDDTDARLERDVAAAEVAAAEVDHRRARADIDRTQTLFDKGHVAQAALDRALSVEAEAAARADRARRSLALAENGLGYTRLLAPADGVITATPGEAGQVVAAGTPVVSIAQGGAVDVVFSLPEDDRDLLAGSTARAEIWGAGAVSHPLVLRDIAPDADPQGRTYRVRMALADPGAGASFGRTVTISVTPGAGAPVATVPLAAVQDAGAGPAVWRVTGDRVERVPVELAAVTDTVATIRGALRPGDRIVSLGAHKLDPDRPVRVVEIQTPVAE</sequence>
<dbReference type="NCBIfam" id="TIGR01730">
    <property type="entry name" value="RND_mfp"/>
    <property type="match status" value="1"/>
</dbReference>
<dbReference type="Gene3D" id="2.40.30.170">
    <property type="match status" value="1"/>
</dbReference>
<dbReference type="RefSeq" id="WP_161767170.1">
    <property type="nucleotide sequence ID" value="NZ_JAAATW010000002.1"/>
</dbReference>
<evidence type="ECO:0000259" key="2">
    <source>
        <dbReference type="Pfam" id="PF25917"/>
    </source>
</evidence>
<comment type="caution">
    <text evidence="3">The sequence shown here is derived from an EMBL/GenBank/DDBJ whole genome shotgun (WGS) entry which is preliminary data.</text>
</comment>
<dbReference type="SUPFAM" id="SSF111369">
    <property type="entry name" value="HlyD-like secretion proteins"/>
    <property type="match status" value="1"/>
</dbReference>
<comment type="similarity">
    <text evidence="1">Belongs to the membrane fusion protein (MFP) (TC 8.A.1) family.</text>
</comment>
<dbReference type="EMBL" id="JAAATW010000002">
    <property type="protein sequence ID" value="NBE08188.1"/>
    <property type="molecule type" value="Genomic_DNA"/>
</dbReference>